<feature type="domain" description="TadE-like" evidence="2">
    <location>
        <begin position="24"/>
        <end position="51"/>
    </location>
</feature>
<proteinExistence type="predicted"/>
<feature type="transmembrane region" description="Helical" evidence="1">
    <location>
        <begin position="25"/>
        <end position="43"/>
    </location>
</feature>
<accession>A0ABT1CB67</accession>
<evidence type="ECO:0000313" key="4">
    <source>
        <dbReference type="Proteomes" id="UP001205906"/>
    </source>
</evidence>
<organism evidence="3 4">
    <name type="scientific">Mesorhizobium liriopis</name>
    <dbReference type="NCBI Taxonomy" id="2953882"/>
    <lineage>
        <taxon>Bacteria</taxon>
        <taxon>Pseudomonadati</taxon>
        <taxon>Pseudomonadota</taxon>
        <taxon>Alphaproteobacteria</taxon>
        <taxon>Hyphomicrobiales</taxon>
        <taxon>Phyllobacteriaceae</taxon>
        <taxon>Mesorhizobium</taxon>
    </lineage>
</organism>
<dbReference type="Proteomes" id="UP001205906">
    <property type="component" value="Unassembled WGS sequence"/>
</dbReference>
<keyword evidence="4" id="KW-1185">Reference proteome</keyword>
<evidence type="ECO:0000259" key="2">
    <source>
        <dbReference type="Pfam" id="PF07811"/>
    </source>
</evidence>
<gene>
    <name evidence="3" type="ORF">NGM99_16750</name>
</gene>
<keyword evidence="1" id="KW-0472">Membrane</keyword>
<evidence type="ECO:0000313" key="3">
    <source>
        <dbReference type="EMBL" id="MCO6051436.1"/>
    </source>
</evidence>
<name>A0ABT1CB67_9HYPH</name>
<keyword evidence="1" id="KW-1133">Transmembrane helix</keyword>
<sequence length="207" mass="23036">MNKRGTIAQGGKSAWQRFFHDRRGVAAVEFAILVPVLFCMYFLTMEAGQAIETDKKIGRVGSMVADLITQQQSGKPMTKEDLTAIMRIGTAIVQPYNRSNPEVIVTAIQMSDSDTPEAKIAWSGQLVKDQYSRPYAAETKVTVPEKLLTRNGFLIKVEAKLGYKPVIAWSASEQKTLGFLSAFNELNMSETYFLRPRQTNVIACSNC</sequence>
<dbReference type="Pfam" id="PF07811">
    <property type="entry name" value="TadE"/>
    <property type="match status" value="1"/>
</dbReference>
<dbReference type="InterPro" id="IPR012495">
    <property type="entry name" value="TadE-like_dom"/>
</dbReference>
<keyword evidence="1" id="KW-0812">Transmembrane</keyword>
<reference evidence="3 4" key="1">
    <citation type="submission" date="2022-06" db="EMBL/GenBank/DDBJ databases">
        <title>Mesorhizobium sp. strain RP14 Genome sequencing and assembly.</title>
        <authorList>
            <person name="Kim I."/>
        </authorList>
    </citation>
    <scope>NUCLEOTIDE SEQUENCE [LARGE SCALE GENOMIC DNA]</scope>
    <source>
        <strain evidence="4">RP14(2022)</strain>
    </source>
</reference>
<dbReference type="RefSeq" id="WP_252821012.1">
    <property type="nucleotide sequence ID" value="NZ_JAMXQS010000008.1"/>
</dbReference>
<evidence type="ECO:0000256" key="1">
    <source>
        <dbReference type="SAM" id="Phobius"/>
    </source>
</evidence>
<dbReference type="EMBL" id="JAMXQS010000008">
    <property type="protein sequence ID" value="MCO6051436.1"/>
    <property type="molecule type" value="Genomic_DNA"/>
</dbReference>
<comment type="caution">
    <text evidence="3">The sequence shown here is derived from an EMBL/GenBank/DDBJ whole genome shotgun (WGS) entry which is preliminary data.</text>
</comment>
<protein>
    <submittedName>
        <fullName evidence="3">Pilus assembly protein</fullName>
    </submittedName>
</protein>